<evidence type="ECO:0000256" key="6">
    <source>
        <dbReference type="ARBA" id="ARBA00023134"/>
    </source>
</evidence>
<keyword evidence="7" id="KW-0472">Membrane</keyword>
<evidence type="ECO:0000256" key="1">
    <source>
        <dbReference type="ARBA" id="ARBA00004236"/>
    </source>
</evidence>
<dbReference type="Gene3D" id="3.40.50.300">
    <property type="entry name" value="P-loop containing nucleotide triphosphate hydrolases"/>
    <property type="match status" value="1"/>
</dbReference>
<keyword evidence="5" id="KW-0378">Hydrolase</keyword>
<dbReference type="GO" id="GO:0005886">
    <property type="term" value="C:plasma membrane"/>
    <property type="evidence" value="ECO:0007669"/>
    <property type="project" value="UniProtKB-SubCell"/>
</dbReference>
<dbReference type="PANTHER" id="PTHR24070">
    <property type="entry name" value="RAS, DI-RAS, AND RHEB FAMILY MEMBERS OF SMALL GTPASE SUPERFAMILY"/>
    <property type="match status" value="1"/>
</dbReference>
<dbReference type="NCBIfam" id="TIGR00231">
    <property type="entry name" value="small_GTP"/>
    <property type="match status" value="1"/>
</dbReference>
<dbReference type="GO" id="GO:0007165">
    <property type="term" value="P:signal transduction"/>
    <property type="evidence" value="ECO:0007669"/>
    <property type="project" value="InterPro"/>
</dbReference>
<sequence length="187" mass="21071">MPSYKVVVVGGGGVGKTALTIQFVHSKFIEVYEATIEDSYRRQVQVDEQVVNLDILDTAGQEEYAVIRDTHLRSGDGFLVVFAISSKDSFDEVPNFIEQIQKAKETNEFPLVLVGNKSDQESLRQVTRKEAENYAKVLNCLYIETSAKLRHNVDEIFHSITKRIRSMAGESPQLGPKPPKKKRCLIL</sequence>
<evidence type="ECO:0000256" key="2">
    <source>
        <dbReference type="ARBA" id="ARBA00011984"/>
    </source>
</evidence>
<dbReference type="PROSITE" id="PS51420">
    <property type="entry name" value="RHO"/>
    <property type="match status" value="1"/>
</dbReference>
<gene>
    <name evidence="8" type="ORF">M0811_01509</name>
</gene>
<dbReference type="EMBL" id="JAPDFW010000081">
    <property type="protein sequence ID" value="KAJ5072494.1"/>
    <property type="molecule type" value="Genomic_DNA"/>
</dbReference>
<dbReference type="FunFam" id="3.40.50.300:FF:000343">
    <property type="entry name" value="Ras family gtpase"/>
    <property type="match status" value="1"/>
</dbReference>
<reference evidence="8" key="1">
    <citation type="submission" date="2022-10" db="EMBL/GenBank/DDBJ databases">
        <title>Novel sulphate-reducing endosymbionts in the free-living metamonad Anaeramoeba.</title>
        <authorList>
            <person name="Jerlstrom-Hultqvist J."/>
            <person name="Cepicka I."/>
            <person name="Gallot-Lavallee L."/>
            <person name="Salas-Leiva D."/>
            <person name="Curtis B.A."/>
            <person name="Zahonova K."/>
            <person name="Pipaliya S."/>
            <person name="Dacks J."/>
            <person name="Roger A.J."/>
        </authorList>
    </citation>
    <scope>NUCLEOTIDE SEQUENCE</scope>
    <source>
        <strain evidence="8">BMAN</strain>
    </source>
</reference>
<dbReference type="GO" id="GO:0005525">
    <property type="term" value="F:GTP binding"/>
    <property type="evidence" value="ECO:0007669"/>
    <property type="project" value="UniProtKB-KW"/>
</dbReference>
<keyword evidence="9" id="KW-1185">Reference proteome</keyword>
<comment type="subcellular location">
    <subcellularLocation>
        <location evidence="1">Cell membrane</location>
    </subcellularLocation>
</comment>
<dbReference type="SMART" id="SM00174">
    <property type="entry name" value="RHO"/>
    <property type="match status" value="1"/>
</dbReference>
<dbReference type="InterPro" id="IPR020849">
    <property type="entry name" value="Small_GTPase_Ras-type"/>
</dbReference>
<evidence type="ECO:0000256" key="4">
    <source>
        <dbReference type="ARBA" id="ARBA00022741"/>
    </source>
</evidence>
<dbReference type="CDD" id="cd00876">
    <property type="entry name" value="Ras"/>
    <property type="match status" value="1"/>
</dbReference>
<dbReference type="SMART" id="SM00175">
    <property type="entry name" value="RAB"/>
    <property type="match status" value="1"/>
</dbReference>
<dbReference type="Pfam" id="PF00071">
    <property type="entry name" value="Ras"/>
    <property type="match status" value="1"/>
</dbReference>
<comment type="caution">
    <text evidence="8">The sequence shown here is derived from an EMBL/GenBank/DDBJ whole genome shotgun (WGS) entry which is preliminary data.</text>
</comment>
<dbReference type="InterPro" id="IPR005225">
    <property type="entry name" value="Small_GTP-bd"/>
</dbReference>
<accession>A0A9Q0RB96</accession>
<dbReference type="PROSITE" id="PS51421">
    <property type="entry name" value="RAS"/>
    <property type="match status" value="1"/>
</dbReference>
<dbReference type="OMA" id="NKRGCHC"/>
<evidence type="ECO:0000313" key="9">
    <source>
        <dbReference type="Proteomes" id="UP001149090"/>
    </source>
</evidence>
<keyword evidence="6" id="KW-0342">GTP-binding</keyword>
<evidence type="ECO:0000313" key="8">
    <source>
        <dbReference type="EMBL" id="KAJ5072494.1"/>
    </source>
</evidence>
<dbReference type="SUPFAM" id="SSF52540">
    <property type="entry name" value="P-loop containing nucleoside triphosphate hydrolases"/>
    <property type="match status" value="1"/>
</dbReference>
<protein>
    <recommendedName>
        <fullName evidence="2">small monomeric GTPase</fullName>
        <ecNumber evidence="2">3.6.5.2</ecNumber>
    </recommendedName>
</protein>
<dbReference type="AlphaFoldDB" id="A0A9Q0RB96"/>
<dbReference type="PRINTS" id="PR00449">
    <property type="entry name" value="RASTRNSFRMNG"/>
</dbReference>
<dbReference type="EC" id="3.6.5.2" evidence="2"/>
<evidence type="ECO:0000256" key="7">
    <source>
        <dbReference type="ARBA" id="ARBA00023136"/>
    </source>
</evidence>
<evidence type="ECO:0000256" key="3">
    <source>
        <dbReference type="ARBA" id="ARBA00022475"/>
    </source>
</evidence>
<organism evidence="8 9">
    <name type="scientific">Anaeramoeba ignava</name>
    <name type="common">Anaerobic marine amoeba</name>
    <dbReference type="NCBI Taxonomy" id="1746090"/>
    <lineage>
        <taxon>Eukaryota</taxon>
        <taxon>Metamonada</taxon>
        <taxon>Anaeramoebidae</taxon>
        <taxon>Anaeramoeba</taxon>
    </lineage>
</organism>
<dbReference type="Proteomes" id="UP001149090">
    <property type="component" value="Unassembled WGS sequence"/>
</dbReference>
<dbReference type="InterPro" id="IPR027417">
    <property type="entry name" value="P-loop_NTPase"/>
</dbReference>
<dbReference type="OrthoDB" id="5976022at2759"/>
<keyword evidence="3" id="KW-1003">Cell membrane</keyword>
<dbReference type="SMART" id="SM00173">
    <property type="entry name" value="RAS"/>
    <property type="match status" value="1"/>
</dbReference>
<dbReference type="PROSITE" id="PS51419">
    <property type="entry name" value="RAB"/>
    <property type="match status" value="1"/>
</dbReference>
<name>A0A9Q0RB96_ANAIG</name>
<dbReference type="InterPro" id="IPR001806">
    <property type="entry name" value="Small_GTPase"/>
</dbReference>
<keyword evidence="4" id="KW-0547">Nucleotide-binding</keyword>
<evidence type="ECO:0000256" key="5">
    <source>
        <dbReference type="ARBA" id="ARBA00022801"/>
    </source>
</evidence>
<proteinExistence type="predicted"/>
<dbReference type="GO" id="GO:0003925">
    <property type="term" value="F:G protein activity"/>
    <property type="evidence" value="ECO:0007669"/>
    <property type="project" value="UniProtKB-EC"/>
</dbReference>